<dbReference type="Pfam" id="PF06908">
    <property type="entry name" value="YpsA"/>
    <property type="match status" value="1"/>
</dbReference>
<gene>
    <name evidence="1" type="ORF">AAAT34_12180</name>
</gene>
<keyword evidence="2" id="KW-1185">Reference proteome</keyword>
<dbReference type="RefSeq" id="WP_215760872.1">
    <property type="nucleotide sequence ID" value="NZ_JAHKBE010000088.1"/>
</dbReference>
<evidence type="ECO:0000313" key="2">
    <source>
        <dbReference type="Proteomes" id="UP001487296"/>
    </source>
</evidence>
<dbReference type="PANTHER" id="PTHR38440:SF1">
    <property type="entry name" value="UPF0398 PROTEIN SPR0331"/>
    <property type="match status" value="1"/>
</dbReference>
<dbReference type="SUPFAM" id="SSF102405">
    <property type="entry name" value="MCP/YpsA-like"/>
    <property type="match status" value="1"/>
</dbReference>
<proteinExistence type="predicted"/>
<name>A0ABV1FTN5_9BACT</name>
<sequence>MKKRNNNSFDRAKSAAFTGHRYYDFSRKDIIRQRLSRAIVVAYDNGIRNFISGFATGIDLMAAQTVQSLKLSHPGMVLTAAIPFRGQAGRFKPHDRRCYDELIEKVDEVIVLSEHYYPRCFLDRDEFMVCNAAQIIAYYDGRERGGTYYTIRKAREMGISVTNLY</sequence>
<accession>A0ABV1FTN5</accession>
<dbReference type="InterPro" id="IPR010697">
    <property type="entry name" value="YspA"/>
</dbReference>
<reference evidence="1 2" key="1">
    <citation type="submission" date="2024-04" db="EMBL/GenBank/DDBJ databases">
        <title>Human intestinal bacterial collection.</title>
        <authorList>
            <person name="Pauvert C."/>
            <person name="Hitch T.C.A."/>
            <person name="Clavel T."/>
        </authorList>
    </citation>
    <scope>NUCLEOTIDE SEQUENCE [LARGE SCALE GENOMIC DNA]</scope>
    <source>
        <strain evidence="1 2">CLA-AA-H145</strain>
    </source>
</reference>
<comment type="caution">
    <text evidence="1">The sequence shown here is derived from an EMBL/GenBank/DDBJ whole genome shotgun (WGS) entry which is preliminary data.</text>
</comment>
<protein>
    <submittedName>
        <fullName evidence="1">SLOG family protein</fullName>
    </submittedName>
</protein>
<evidence type="ECO:0000313" key="1">
    <source>
        <dbReference type="EMBL" id="MEQ2487793.1"/>
    </source>
</evidence>
<dbReference type="Gene3D" id="3.40.50.450">
    <property type="match status" value="1"/>
</dbReference>
<dbReference type="PANTHER" id="PTHR38440">
    <property type="entry name" value="UPF0398 PROTEIN YPSA"/>
    <property type="match status" value="1"/>
</dbReference>
<organism evidence="1 2">
    <name type="scientific">Hallella faecis</name>
    <dbReference type="NCBI Taxonomy" id="2841596"/>
    <lineage>
        <taxon>Bacteria</taxon>
        <taxon>Pseudomonadati</taxon>
        <taxon>Bacteroidota</taxon>
        <taxon>Bacteroidia</taxon>
        <taxon>Bacteroidales</taxon>
        <taxon>Prevotellaceae</taxon>
        <taxon>Hallella</taxon>
    </lineage>
</organism>
<dbReference type="EMBL" id="JBBNFP010000084">
    <property type="protein sequence ID" value="MEQ2487793.1"/>
    <property type="molecule type" value="Genomic_DNA"/>
</dbReference>
<dbReference type="Proteomes" id="UP001487296">
    <property type="component" value="Unassembled WGS sequence"/>
</dbReference>